<dbReference type="Pfam" id="PF04031">
    <property type="entry name" value="Las1"/>
    <property type="match status" value="1"/>
</dbReference>
<dbReference type="GO" id="GO:0090730">
    <property type="term" value="C:Las1 complex"/>
    <property type="evidence" value="ECO:0007669"/>
    <property type="project" value="InterPro"/>
</dbReference>
<protein>
    <submittedName>
        <fullName evidence="1">Uncharacterized protein</fullName>
    </submittedName>
</protein>
<dbReference type="GO" id="GO:0004519">
    <property type="term" value="F:endonuclease activity"/>
    <property type="evidence" value="ECO:0007669"/>
    <property type="project" value="InterPro"/>
</dbReference>
<dbReference type="GO" id="GO:0030687">
    <property type="term" value="C:preribosome, large subunit precursor"/>
    <property type="evidence" value="ECO:0007669"/>
    <property type="project" value="TreeGrafter"/>
</dbReference>
<dbReference type="PANTHER" id="PTHR15002:SF0">
    <property type="entry name" value="RIBOSOMAL BIOGENESIS PROTEIN LAS1L"/>
    <property type="match status" value="1"/>
</dbReference>
<dbReference type="EMBL" id="HBIB01020069">
    <property type="protein sequence ID" value="CAE0250781.1"/>
    <property type="molecule type" value="Transcribed_RNA"/>
</dbReference>
<evidence type="ECO:0000313" key="1">
    <source>
        <dbReference type="EMBL" id="CAE0250781.1"/>
    </source>
</evidence>
<dbReference type="GO" id="GO:0000470">
    <property type="term" value="P:maturation of LSU-rRNA"/>
    <property type="evidence" value="ECO:0007669"/>
    <property type="project" value="TreeGrafter"/>
</dbReference>
<dbReference type="GO" id="GO:0000460">
    <property type="term" value="P:maturation of 5.8S rRNA"/>
    <property type="evidence" value="ECO:0007669"/>
    <property type="project" value="TreeGrafter"/>
</dbReference>
<gene>
    <name evidence="1" type="ORF">PBIL07802_LOCUS12986</name>
</gene>
<dbReference type="InterPro" id="IPR007174">
    <property type="entry name" value="Las1"/>
</dbReference>
<accession>A0A7S3D9J9</accession>
<dbReference type="PANTHER" id="PTHR15002">
    <property type="entry name" value="RIBOSOMAL BIOGENESIS PROTEIN LAS1L"/>
    <property type="match status" value="1"/>
</dbReference>
<name>A0A7S3D9J9_9EUKA</name>
<organism evidence="1">
    <name type="scientific">Palpitomonas bilix</name>
    <dbReference type="NCBI Taxonomy" id="652834"/>
    <lineage>
        <taxon>Eukaryota</taxon>
        <taxon>Eukaryota incertae sedis</taxon>
    </lineage>
</organism>
<dbReference type="AlphaFoldDB" id="A0A7S3D9J9"/>
<sequence>MGALHQISVWERRGHVPLSVEVTGALLRTRSSLRRGETNEFEARLSLSMAILRLVNGVTEPMQQGRHSLSVAGLAGKIGLPRLLVDVRHDATHQTLPSLQMLELATDRALEWMWESYWCAQHNAIEESYSKAEKALEEWHKAVASLAEKEEVDSCIANIATAVQSADVRTKLVPVVMSVLVEESGNVGGNKRKKVDLLARSVIKLASTWPSFYPALLTSLLVEGAILHDKCGVKEGEVKQSKQRLPEWVLMKEWALFLLEEGLRIAYMMEEAHGLHCFEMIWAQPIVKAAIEYPSQWMLEAVEQLCLLPVPDSEVGAFKKGAALLRLHHSIVSEPACKVVEERDEGGEHAFLKQQKAGREQGVIRSLINHAGLPTPVRVRPLHVAAEPVTPFGLTLDDCFGHNLDALHTALNGVDDDNEVVDGDIEMEAGREEGREKGEGIDSAPSSAGLYPPSWVKAWEAAVTSM</sequence>
<reference evidence="1" key="1">
    <citation type="submission" date="2021-01" db="EMBL/GenBank/DDBJ databases">
        <authorList>
            <person name="Corre E."/>
            <person name="Pelletier E."/>
            <person name="Niang G."/>
            <person name="Scheremetjew M."/>
            <person name="Finn R."/>
            <person name="Kale V."/>
            <person name="Holt S."/>
            <person name="Cochrane G."/>
            <person name="Meng A."/>
            <person name="Brown T."/>
            <person name="Cohen L."/>
        </authorList>
    </citation>
    <scope>NUCLEOTIDE SEQUENCE</scope>
    <source>
        <strain evidence="1">NIES-2562</strain>
    </source>
</reference>
<proteinExistence type="predicted"/>